<organism evidence="2 3">
    <name type="scientific">Candidatus Wallbacteria bacterium HGW-Wallbacteria-1</name>
    <dbReference type="NCBI Taxonomy" id="2013854"/>
    <lineage>
        <taxon>Bacteria</taxon>
        <taxon>Candidatus Walliibacteriota</taxon>
    </lineage>
</organism>
<dbReference type="AlphaFoldDB" id="A0A2N1PSJ8"/>
<feature type="domain" description="YgjP-like metallopeptidase" evidence="1">
    <location>
        <begin position="28"/>
        <end position="246"/>
    </location>
</feature>
<reference evidence="2 3" key="1">
    <citation type="journal article" date="2017" name="ISME J.">
        <title>Potential for microbial H2 and metal transformations associated with novel bacteria and archaea in deep terrestrial subsurface sediments.</title>
        <authorList>
            <person name="Hernsdorf A.W."/>
            <person name="Amano Y."/>
            <person name="Miyakawa K."/>
            <person name="Ise K."/>
            <person name="Suzuki Y."/>
            <person name="Anantharaman K."/>
            <person name="Probst A."/>
            <person name="Burstein D."/>
            <person name="Thomas B.C."/>
            <person name="Banfield J.F."/>
        </authorList>
    </citation>
    <scope>NUCLEOTIDE SEQUENCE [LARGE SCALE GENOMIC DNA]</scope>
    <source>
        <strain evidence="2">HGW-Wallbacteria-1</strain>
    </source>
</reference>
<evidence type="ECO:0000259" key="1">
    <source>
        <dbReference type="Pfam" id="PF01863"/>
    </source>
</evidence>
<dbReference type="PANTHER" id="PTHR30399">
    <property type="entry name" value="UNCHARACTERIZED PROTEIN YGJP"/>
    <property type="match status" value="1"/>
</dbReference>
<accession>A0A2N1PSJ8</accession>
<dbReference type="InterPro" id="IPR053136">
    <property type="entry name" value="UTP_pyrophosphatase-like"/>
</dbReference>
<dbReference type="Gene3D" id="3.30.2010.10">
    <property type="entry name" value="Metalloproteases ('zincins'), catalytic domain"/>
    <property type="match status" value="1"/>
</dbReference>
<sequence>MSSENSHIEIKLGQDKLLCRHVRSSRRRTLAIEIDGSGDITVRSPDWVSIDSVRSFLNSRKDWIISRLMEIQPVRKGDQFRIELRDGAPIPLLGEKLILCIEAADDSLRLLCRRHEMELKIIGRGLTTHGRSSAEWTARLTRTLRQWFEKQAYDHFGARLSHFSALMGVRPSKMVVGRQKGRWGSCSIDGVIRLNWRLMMAGPEVVDYVIVHELAHIRVHNHSSRFWKLVENHYPDYAAVRRHLRKIGAGLMDELSMD</sequence>
<dbReference type="InterPro" id="IPR002725">
    <property type="entry name" value="YgjP-like_metallopeptidase"/>
</dbReference>
<name>A0A2N1PSJ8_9BACT</name>
<comment type="caution">
    <text evidence="2">The sequence shown here is derived from an EMBL/GenBank/DDBJ whole genome shotgun (WGS) entry which is preliminary data.</text>
</comment>
<dbReference type="EMBL" id="PGXC01000003">
    <property type="protein sequence ID" value="PKK91315.1"/>
    <property type="molecule type" value="Genomic_DNA"/>
</dbReference>
<dbReference type="CDD" id="cd07344">
    <property type="entry name" value="M48_yhfN_like"/>
    <property type="match status" value="1"/>
</dbReference>
<dbReference type="Pfam" id="PF01863">
    <property type="entry name" value="YgjP-like"/>
    <property type="match status" value="1"/>
</dbReference>
<protein>
    <recommendedName>
        <fullName evidence="1">YgjP-like metallopeptidase domain-containing protein</fullName>
    </recommendedName>
</protein>
<evidence type="ECO:0000313" key="2">
    <source>
        <dbReference type="EMBL" id="PKK91315.1"/>
    </source>
</evidence>
<dbReference type="Proteomes" id="UP000233256">
    <property type="component" value="Unassembled WGS sequence"/>
</dbReference>
<dbReference type="PANTHER" id="PTHR30399:SF1">
    <property type="entry name" value="UTP PYROPHOSPHATASE"/>
    <property type="match status" value="1"/>
</dbReference>
<proteinExistence type="predicted"/>
<evidence type="ECO:0000313" key="3">
    <source>
        <dbReference type="Proteomes" id="UP000233256"/>
    </source>
</evidence>
<gene>
    <name evidence="2" type="ORF">CVV64_05980</name>
</gene>